<keyword evidence="3 7" id="KW-1133">Transmembrane helix</keyword>
<feature type="compositionally biased region" description="Basic and acidic residues" evidence="6">
    <location>
        <begin position="470"/>
        <end position="487"/>
    </location>
</feature>
<proteinExistence type="predicted"/>
<evidence type="ECO:0000256" key="3">
    <source>
        <dbReference type="ARBA" id="ARBA00022989"/>
    </source>
</evidence>
<keyword evidence="10" id="KW-1185">Reference proteome</keyword>
<evidence type="ECO:0000259" key="9">
    <source>
        <dbReference type="PROSITE" id="PS51352"/>
    </source>
</evidence>
<keyword evidence="2 7" id="KW-0812">Transmembrane</keyword>
<dbReference type="PROSITE" id="PS00194">
    <property type="entry name" value="THIOREDOXIN_1"/>
    <property type="match status" value="1"/>
</dbReference>
<dbReference type="WBParaSite" id="jg19072">
    <property type="protein sequence ID" value="jg19072"/>
    <property type="gene ID" value="jg19072"/>
</dbReference>
<dbReference type="Proteomes" id="UP000887574">
    <property type="component" value="Unplaced"/>
</dbReference>
<feature type="compositionally biased region" description="Acidic residues" evidence="6">
    <location>
        <begin position="435"/>
        <end position="454"/>
    </location>
</feature>
<dbReference type="Gene3D" id="3.40.30.10">
    <property type="entry name" value="Glutaredoxin"/>
    <property type="match status" value="2"/>
</dbReference>
<dbReference type="InterPro" id="IPR052250">
    <property type="entry name" value="PDI_TMX3"/>
</dbReference>
<evidence type="ECO:0000256" key="7">
    <source>
        <dbReference type="SAM" id="Phobius"/>
    </source>
</evidence>
<comment type="subcellular location">
    <subcellularLocation>
        <location evidence="1">Endoplasmic reticulum membrane</location>
        <topology evidence="1">Single-pass membrane protein</topology>
    </subcellularLocation>
</comment>
<dbReference type="PANTHER" id="PTHR46426:SF1">
    <property type="entry name" value="PROTEIN DISULFIDE-ISOMERASE TMX3"/>
    <property type="match status" value="1"/>
</dbReference>
<feature type="region of interest" description="Disordered" evidence="6">
    <location>
        <begin position="435"/>
        <end position="487"/>
    </location>
</feature>
<evidence type="ECO:0000256" key="4">
    <source>
        <dbReference type="ARBA" id="ARBA00023136"/>
    </source>
</evidence>
<protein>
    <submittedName>
        <fullName evidence="11">Thioredoxin domain-containing protein</fullName>
    </submittedName>
</protein>
<dbReference type="Pfam" id="PF00085">
    <property type="entry name" value="Thioredoxin"/>
    <property type="match status" value="1"/>
</dbReference>
<dbReference type="InterPro" id="IPR013766">
    <property type="entry name" value="Thioredoxin_domain"/>
</dbReference>
<dbReference type="SUPFAM" id="SSF52833">
    <property type="entry name" value="Thioredoxin-like"/>
    <property type="match status" value="1"/>
</dbReference>
<feature type="signal peptide" evidence="8">
    <location>
        <begin position="1"/>
        <end position="22"/>
    </location>
</feature>
<feature type="transmembrane region" description="Helical" evidence="7">
    <location>
        <begin position="401"/>
        <end position="422"/>
    </location>
</feature>
<dbReference type="PROSITE" id="PS51352">
    <property type="entry name" value="THIOREDOXIN_2"/>
    <property type="match status" value="1"/>
</dbReference>
<dbReference type="PRINTS" id="PR00421">
    <property type="entry name" value="THIOREDOXIN"/>
</dbReference>
<dbReference type="GO" id="GO:0005789">
    <property type="term" value="C:endoplasmic reticulum membrane"/>
    <property type="evidence" value="ECO:0007669"/>
    <property type="project" value="UniProtKB-SubCell"/>
</dbReference>
<evidence type="ECO:0000256" key="6">
    <source>
        <dbReference type="SAM" id="MobiDB-lite"/>
    </source>
</evidence>
<comment type="function">
    <text evidence="5">Probable disulfide isomerase, which participates in the folding of proteins containing disulfide bonds. May act as a dithiol oxidase. Acts as a regulator of endoplasmic reticulum-mitochondria contact sites via its ability to regulate redox signals.</text>
</comment>
<organism evidence="10 11">
    <name type="scientific">Ditylenchus dipsaci</name>
    <dbReference type="NCBI Taxonomy" id="166011"/>
    <lineage>
        <taxon>Eukaryota</taxon>
        <taxon>Metazoa</taxon>
        <taxon>Ecdysozoa</taxon>
        <taxon>Nematoda</taxon>
        <taxon>Chromadorea</taxon>
        <taxon>Rhabditida</taxon>
        <taxon>Tylenchina</taxon>
        <taxon>Tylenchomorpha</taxon>
        <taxon>Sphaerularioidea</taxon>
        <taxon>Anguinidae</taxon>
        <taxon>Anguininae</taxon>
        <taxon>Ditylenchus</taxon>
    </lineage>
</organism>
<keyword evidence="4 7" id="KW-0472">Membrane</keyword>
<evidence type="ECO:0000256" key="2">
    <source>
        <dbReference type="ARBA" id="ARBA00022692"/>
    </source>
</evidence>
<evidence type="ECO:0000256" key="1">
    <source>
        <dbReference type="ARBA" id="ARBA00004389"/>
    </source>
</evidence>
<evidence type="ECO:0000256" key="5">
    <source>
        <dbReference type="ARBA" id="ARBA00045246"/>
    </source>
</evidence>
<reference evidence="11" key="1">
    <citation type="submission" date="2022-11" db="UniProtKB">
        <authorList>
            <consortium name="WormBaseParasite"/>
        </authorList>
    </citation>
    <scope>IDENTIFICATION</scope>
</reference>
<sequence length="487" mass="55352">MRFIFIFWAILPFLGLISVVNAGSKIPTAVLELNEKFLEVMNQGFWFVKFYAPWCGHCKRLAPTWEHLGHALADKNPNIHVAKVDCTRFPSVGNQLKVHGYPTIIFFRNGVQIPFEGERKKEVMMQFAEKSAGPVINNFESSKSFYELKKSSHKEPFFVYLNKDEKEKASEEYLLNEYKAVSEELFTEVRFYRSSSSFVPIASEQGHSDTYPTLIAVKDGNIHVFDPSQGQSVGDWIKSERWPLLPRVSSANIYNIAKSSNKKLVLLLIEPEELIGAINKSSESGKLYQTFRKAAVLSFQDPYLKANFQFGVLEDNSLANNVVMGQLSVPNLIVLNLTSYEFYLSQDQAEQMTEQSVKIFLENVANGNVSVQGGRAWSTRLKRMVYDIVTNIYDMFYHQPVLTVCLFGVPLAFFSIIAYSVCSADFSVDRDEIYPADEEDEDELENEDIDEEQGLEGGDATASEPEDNYDNDRKPLLQKDSNHQKAE</sequence>
<accession>A0A915DFQ4</accession>
<feature type="chain" id="PRO_5037149531" evidence="8">
    <location>
        <begin position="23"/>
        <end position="487"/>
    </location>
</feature>
<dbReference type="InterPro" id="IPR017937">
    <property type="entry name" value="Thioredoxin_CS"/>
</dbReference>
<feature type="domain" description="Thioredoxin" evidence="9">
    <location>
        <begin position="20"/>
        <end position="133"/>
    </location>
</feature>
<dbReference type="AlphaFoldDB" id="A0A915DFQ4"/>
<dbReference type="PANTHER" id="PTHR46426">
    <property type="entry name" value="PROTEIN DISULFIDE-ISOMERASE TMX3"/>
    <property type="match status" value="1"/>
</dbReference>
<dbReference type="InterPro" id="IPR036249">
    <property type="entry name" value="Thioredoxin-like_sf"/>
</dbReference>
<evidence type="ECO:0000313" key="11">
    <source>
        <dbReference type="WBParaSite" id="jg19072"/>
    </source>
</evidence>
<name>A0A915DFQ4_9BILA</name>
<evidence type="ECO:0000256" key="8">
    <source>
        <dbReference type="SAM" id="SignalP"/>
    </source>
</evidence>
<evidence type="ECO:0000313" key="10">
    <source>
        <dbReference type="Proteomes" id="UP000887574"/>
    </source>
</evidence>
<keyword evidence="8" id="KW-0732">Signal</keyword>